<dbReference type="PANTHER" id="PTHR45780">
    <property type="entry name" value="ETHANOLAMINE-PHOSPHATE CYTIDYLYLTRANSFERASE"/>
    <property type="match status" value="1"/>
</dbReference>
<accession>A0A559MDU2</accession>
<organism evidence="14 15">
    <name type="scientific">Lachnellula willkommii</name>
    <dbReference type="NCBI Taxonomy" id="215461"/>
    <lineage>
        <taxon>Eukaryota</taxon>
        <taxon>Fungi</taxon>
        <taxon>Dikarya</taxon>
        <taxon>Ascomycota</taxon>
        <taxon>Pezizomycotina</taxon>
        <taxon>Leotiomycetes</taxon>
        <taxon>Helotiales</taxon>
        <taxon>Lachnaceae</taxon>
        <taxon>Lachnellula</taxon>
    </lineage>
</organism>
<keyword evidence="15" id="KW-1185">Reference proteome</keyword>
<comment type="caution">
    <text evidence="14">The sequence shown here is derived from an EMBL/GenBank/DDBJ whole genome shotgun (WGS) entry which is preliminary data.</text>
</comment>
<dbReference type="InterPro" id="IPR004821">
    <property type="entry name" value="Cyt_trans-like"/>
</dbReference>
<evidence type="ECO:0000256" key="12">
    <source>
        <dbReference type="SAM" id="MobiDB-lite"/>
    </source>
</evidence>
<dbReference type="AlphaFoldDB" id="A0A559MDU2"/>
<dbReference type="GO" id="GO:0006646">
    <property type="term" value="P:phosphatidylethanolamine biosynthetic process"/>
    <property type="evidence" value="ECO:0007669"/>
    <property type="project" value="UniProtKB-UniPathway"/>
</dbReference>
<evidence type="ECO:0000256" key="10">
    <source>
        <dbReference type="ARBA" id="ARBA00024221"/>
    </source>
</evidence>
<comment type="similarity">
    <text evidence="2">Belongs to the cytidylyltransferase family.</text>
</comment>
<evidence type="ECO:0000256" key="7">
    <source>
        <dbReference type="ARBA" id="ARBA00023209"/>
    </source>
</evidence>
<dbReference type="CDD" id="cd02174">
    <property type="entry name" value="CCT"/>
    <property type="match status" value="1"/>
</dbReference>
<dbReference type="EC" id="2.7.7.14" evidence="10"/>
<evidence type="ECO:0000256" key="11">
    <source>
        <dbReference type="ARBA" id="ARBA00031473"/>
    </source>
</evidence>
<dbReference type="Proteomes" id="UP000315522">
    <property type="component" value="Unassembled WGS sequence"/>
</dbReference>
<name>A0A559MDU2_9HELO</name>
<keyword evidence="5 14" id="KW-0548">Nucleotidyltransferase</keyword>
<dbReference type="InterPro" id="IPR014729">
    <property type="entry name" value="Rossmann-like_a/b/a_fold"/>
</dbReference>
<keyword evidence="8" id="KW-1208">Phospholipid metabolism</keyword>
<sequence>MATNKISENDSPPGKPASEILEGRIWVDGCWDFFHHGLLLQSFKIRLKPPVLIVIQGHAGAMLQARQLGTELFVGIHSDEAILENKGPTVMTLEERIAAVDACRWVTQSVPYAPYVTSLPWISHYGCKYVVHGDDITSDSSGEDCYRYVKAAGRFKVVKRTPSISTTDLVGRMLLCTRTHFIKSLTRLLAGDEGSGTAEEKRAEGAAMAERMRLYATDQTGLHPGASIWNWSASMEAREDHTGEEKGVFSSLCQGSQPKPGQRVVYVDGGFDLFSSGHIEFLRQVIKAEEKIGQDEGWYSKEAIQERVGKGADYEPAFVVAGVHEDEVINHWKGVNYPIMNSYERGLCVLQCKYVNSVIFGAPFTPTRAYLTSTPWGTPDAVYHGPTSFMPLTYDPYTAPKEMGIYKEIGVHDFASVNAGQIVQRIMKSRDMYEERQRVKGVKGIGEDAQRAREKLEEEQKLKENRTTS</sequence>
<evidence type="ECO:0000256" key="8">
    <source>
        <dbReference type="ARBA" id="ARBA00023264"/>
    </source>
</evidence>
<proteinExistence type="inferred from homology"/>
<evidence type="ECO:0000256" key="9">
    <source>
        <dbReference type="ARBA" id="ARBA00024191"/>
    </source>
</evidence>
<keyword evidence="6" id="KW-0443">Lipid metabolism</keyword>
<protein>
    <recommendedName>
        <fullName evidence="10">ethanolamine-phosphate cytidylyltransferase</fullName>
        <ecNumber evidence="10">2.7.7.14</ecNumber>
    </recommendedName>
    <alternativeName>
        <fullName evidence="11">CTP:phosphoethanolamine cytidylyltransferase</fullName>
    </alternativeName>
</protein>
<evidence type="ECO:0000256" key="5">
    <source>
        <dbReference type="ARBA" id="ARBA00022695"/>
    </source>
</evidence>
<dbReference type="EMBL" id="QGML01000650">
    <property type="protein sequence ID" value="TVY91096.1"/>
    <property type="molecule type" value="Genomic_DNA"/>
</dbReference>
<dbReference type="GO" id="GO:0004306">
    <property type="term" value="F:ethanolamine-phosphate cytidylyltransferase activity"/>
    <property type="evidence" value="ECO:0007669"/>
    <property type="project" value="UniProtKB-EC"/>
</dbReference>
<keyword evidence="4 14" id="KW-0808">Transferase</keyword>
<dbReference type="UniPathway" id="UPA00558">
    <property type="reaction ID" value="UER00742"/>
</dbReference>
<evidence type="ECO:0000256" key="1">
    <source>
        <dbReference type="ARBA" id="ARBA00005189"/>
    </source>
</evidence>
<comment type="pathway">
    <text evidence="9">Phospholipid metabolism; phosphatidylethanolamine biosynthesis; phosphatidylethanolamine from ethanolamine: step 2/3.</text>
</comment>
<dbReference type="InterPro" id="IPR041723">
    <property type="entry name" value="CCT"/>
</dbReference>
<keyword evidence="7" id="KW-0594">Phospholipid biosynthesis</keyword>
<feature type="compositionally biased region" description="Basic and acidic residues" evidence="12">
    <location>
        <begin position="445"/>
        <end position="469"/>
    </location>
</feature>
<gene>
    <name evidence="14" type="primary">PCYT2</name>
    <name evidence="14" type="ORF">LAWI1_G001877</name>
</gene>
<evidence type="ECO:0000256" key="3">
    <source>
        <dbReference type="ARBA" id="ARBA00022516"/>
    </source>
</evidence>
<feature type="region of interest" description="Disordered" evidence="12">
    <location>
        <begin position="441"/>
        <end position="469"/>
    </location>
</feature>
<dbReference type="Pfam" id="PF01467">
    <property type="entry name" value="CTP_transf_like"/>
    <property type="match status" value="1"/>
</dbReference>
<feature type="domain" description="Cytidyltransferase-like" evidence="13">
    <location>
        <begin position="56"/>
        <end position="170"/>
    </location>
</feature>
<dbReference type="PANTHER" id="PTHR45780:SF2">
    <property type="entry name" value="ETHANOLAMINE-PHOSPHATE CYTIDYLYLTRANSFERASE"/>
    <property type="match status" value="1"/>
</dbReference>
<keyword evidence="3" id="KW-0444">Lipid biosynthesis</keyword>
<evidence type="ECO:0000259" key="13">
    <source>
        <dbReference type="Pfam" id="PF01467"/>
    </source>
</evidence>
<reference evidence="14 15" key="1">
    <citation type="submission" date="2018-05" db="EMBL/GenBank/DDBJ databases">
        <title>Genome sequencing and assembly of the regulated plant pathogen Lachnellula willkommii and related sister species for the development of diagnostic species identification markers.</title>
        <authorList>
            <person name="Giroux E."/>
            <person name="Bilodeau G."/>
        </authorList>
    </citation>
    <scope>NUCLEOTIDE SEQUENCE [LARGE SCALE GENOMIC DNA]</scope>
    <source>
        <strain evidence="14 15">CBS 172.35</strain>
    </source>
</reference>
<evidence type="ECO:0000256" key="6">
    <source>
        <dbReference type="ARBA" id="ARBA00023098"/>
    </source>
</evidence>
<dbReference type="GO" id="GO:0005737">
    <property type="term" value="C:cytoplasm"/>
    <property type="evidence" value="ECO:0007669"/>
    <property type="project" value="TreeGrafter"/>
</dbReference>
<evidence type="ECO:0000313" key="14">
    <source>
        <dbReference type="EMBL" id="TVY91096.1"/>
    </source>
</evidence>
<evidence type="ECO:0000256" key="4">
    <source>
        <dbReference type="ARBA" id="ARBA00022679"/>
    </source>
</evidence>
<evidence type="ECO:0000256" key="2">
    <source>
        <dbReference type="ARBA" id="ARBA00010101"/>
    </source>
</evidence>
<evidence type="ECO:0000313" key="15">
    <source>
        <dbReference type="Proteomes" id="UP000315522"/>
    </source>
</evidence>
<dbReference type="Gene3D" id="3.40.50.620">
    <property type="entry name" value="HUPs"/>
    <property type="match status" value="2"/>
</dbReference>
<dbReference type="SUPFAM" id="SSF52374">
    <property type="entry name" value="Nucleotidylyl transferase"/>
    <property type="match status" value="2"/>
</dbReference>
<dbReference type="InterPro" id="IPR044608">
    <property type="entry name" value="Ect1/PCYT2"/>
</dbReference>
<dbReference type="NCBIfam" id="TIGR00125">
    <property type="entry name" value="cyt_tran_rel"/>
    <property type="match status" value="1"/>
</dbReference>
<comment type="pathway">
    <text evidence="1">Lipid metabolism.</text>
</comment>